<dbReference type="EMBL" id="BJZO01000044">
    <property type="protein sequence ID" value="GEO81674.1"/>
    <property type="molecule type" value="Genomic_DNA"/>
</dbReference>
<dbReference type="AlphaFoldDB" id="A0A512H894"/>
<evidence type="ECO:0000313" key="1">
    <source>
        <dbReference type="EMBL" id="GEO81674.1"/>
    </source>
</evidence>
<dbReference type="PROSITE" id="PS51257">
    <property type="entry name" value="PROKAR_LIPOPROTEIN"/>
    <property type="match status" value="1"/>
</dbReference>
<evidence type="ECO:0000313" key="2">
    <source>
        <dbReference type="Proteomes" id="UP000321567"/>
    </source>
</evidence>
<comment type="caution">
    <text evidence="1">The sequence shown here is derived from an EMBL/GenBank/DDBJ whole genome shotgun (WGS) entry which is preliminary data.</text>
</comment>
<protein>
    <recommendedName>
        <fullName evidence="3">Lipoprotein</fullName>
    </recommendedName>
</protein>
<sequence length="169" mass="17164">MHAGMRGPKAGAPGGAAVLLAGLGLMAAGCGPAGPFVDYEQPRETPVIRTLGSPERAAVCFRGDAKAQAAELQALADAHCARQDLKARFTDIRTYQCSVLHPHVAYYTCVPEAEAAEAAGPGSDKITAPGPVIVPPATRSTTLGVTGSGASPQAAGAWNADPFSSLPSW</sequence>
<organism evidence="1 2">
    <name type="scientific">Pararhodospirillum oryzae</name>
    <dbReference type="NCBI Taxonomy" id="478448"/>
    <lineage>
        <taxon>Bacteria</taxon>
        <taxon>Pseudomonadati</taxon>
        <taxon>Pseudomonadota</taxon>
        <taxon>Alphaproteobacteria</taxon>
        <taxon>Rhodospirillales</taxon>
        <taxon>Rhodospirillaceae</taxon>
        <taxon>Pararhodospirillum</taxon>
    </lineage>
</organism>
<reference evidence="1 2" key="1">
    <citation type="submission" date="2019-07" db="EMBL/GenBank/DDBJ databases">
        <title>Whole genome shotgun sequence of Rhodospirillum oryzae NBRC 107573.</title>
        <authorList>
            <person name="Hosoyama A."/>
            <person name="Uohara A."/>
            <person name="Ohji S."/>
            <person name="Ichikawa N."/>
        </authorList>
    </citation>
    <scope>NUCLEOTIDE SEQUENCE [LARGE SCALE GENOMIC DNA]</scope>
    <source>
        <strain evidence="1 2">NBRC 107573</strain>
    </source>
</reference>
<accession>A0A512H894</accession>
<proteinExistence type="predicted"/>
<evidence type="ECO:0008006" key="3">
    <source>
        <dbReference type="Google" id="ProtNLM"/>
    </source>
</evidence>
<keyword evidence="2" id="KW-1185">Reference proteome</keyword>
<dbReference type="Proteomes" id="UP000321567">
    <property type="component" value="Unassembled WGS sequence"/>
</dbReference>
<name>A0A512H894_9PROT</name>
<gene>
    <name evidence="1" type="ORF">ROR02_18050</name>
</gene>